<reference evidence="3" key="1">
    <citation type="submission" date="2025-08" db="UniProtKB">
        <authorList>
            <consortium name="RefSeq"/>
        </authorList>
    </citation>
    <scope>IDENTIFICATION</scope>
</reference>
<gene>
    <name evidence="3" type="primary">LOC101859750</name>
</gene>
<protein>
    <submittedName>
        <fullName evidence="3">Mucin-5AC isoform X2</fullName>
    </submittedName>
</protein>
<sequence>MSKSKPGGGGGDRKGEGVREGDAPRLISSQAVTAGVPTPRPTLAVGGPGHTFIVQPQHGSQHHDVKNFAAKLTRPIAPAPPTQAAPTIVGRTVQSSQPNIPSIISSLGRSPTEGLVSLNLVSTTGTSGLGTITHTPITVPVTLPQANVLQLGSSAGAVSGTSTVVPQGIPGSIPINMLRGAGTGQQPQPQIQAFASNFQTHLPRGTTTLSVPKSPAILRQGASASLQIPTPGLSAAVNLPMARQPMLQTKTSTPQATRSPSPAIGGQPVPQAQPQDLSRASFPLHGSIAPVTSGNPGPQLPMHITLNRMGTPVAQDGRTIPAQVPTDAATVASATVSLQQRISVSLSSDTGLQQRLAADIARSNLTFTSQAAAAKMNQQPLGPQAKVISSQPLAQHMAAMKSVNLAVSTPVMINSINPSMATATTTIASSAPIPIASPSTLPAGHSSSAVASLQSSTLPLTASSSSSSSLPLSSSTAATCDPGLVRQEQAVVPSSQTPAGGIIISPEFQARPPGSIITMTTLASSVQGGATPTVISHPENRSTSHSQQQIGIGPSDPMWYQHFVYQQGTQAPLVSQATSTIVRPGTSTFAFLPSQGNKLQTPTSNLTATQLAHHAMSVSSTAVRYNTNMMVMDQMRQQQQQPQQLPLHSGFSTSTTATSSVGEKLAANLASRATVASSIYTASVGVQSQMSGGSGGSGGLSAVPVSNPSSSPRPSILRKRTSEA</sequence>
<feature type="compositionally biased region" description="Basic and acidic residues" evidence="1">
    <location>
        <begin position="11"/>
        <end position="23"/>
    </location>
</feature>
<feature type="compositionally biased region" description="Polar residues" evidence="1">
    <location>
        <begin position="247"/>
        <end position="260"/>
    </location>
</feature>
<accession>A0ABM1W3R3</accession>
<dbReference type="GeneID" id="101859750"/>
<proteinExistence type="predicted"/>
<dbReference type="Proteomes" id="UP000694888">
    <property type="component" value="Unplaced"/>
</dbReference>
<evidence type="ECO:0000256" key="1">
    <source>
        <dbReference type="SAM" id="MobiDB-lite"/>
    </source>
</evidence>
<organism evidence="2 3">
    <name type="scientific">Aplysia californica</name>
    <name type="common">California sea hare</name>
    <dbReference type="NCBI Taxonomy" id="6500"/>
    <lineage>
        <taxon>Eukaryota</taxon>
        <taxon>Metazoa</taxon>
        <taxon>Spiralia</taxon>
        <taxon>Lophotrochozoa</taxon>
        <taxon>Mollusca</taxon>
        <taxon>Gastropoda</taxon>
        <taxon>Heterobranchia</taxon>
        <taxon>Euthyneura</taxon>
        <taxon>Tectipleura</taxon>
        <taxon>Aplysiida</taxon>
        <taxon>Aplysioidea</taxon>
        <taxon>Aplysiidae</taxon>
        <taxon>Aplysia</taxon>
    </lineage>
</organism>
<feature type="compositionally biased region" description="Gly residues" evidence="1">
    <location>
        <begin position="1"/>
        <end position="10"/>
    </location>
</feature>
<feature type="region of interest" description="Disordered" evidence="1">
    <location>
        <begin position="687"/>
        <end position="724"/>
    </location>
</feature>
<feature type="compositionally biased region" description="Low complexity" evidence="1">
    <location>
        <begin position="700"/>
        <end position="715"/>
    </location>
</feature>
<keyword evidence="2" id="KW-1185">Reference proteome</keyword>
<feature type="region of interest" description="Disordered" evidence="1">
    <location>
        <begin position="1"/>
        <end position="45"/>
    </location>
</feature>
<feature type="region of interest" description="Disordered" evidence="1">
    <location>
        <begin position="247"/>
        <end position="277"/>
    </location>
</feature>
<evidence type="ECO:0000313" key="2">
    <source>
        <dbReference type="Proteomes" id="UP000694888"/>
    </source>
</evidence>
<name>A0ABM1W3R3_APLCA</name>
<dbReference type="RefSeq" id="XP_035829306.1">
    <property type="nucleotide sequence ID" value="XM_035973413.1"/>
</dbReference>
<evidence type="ECO:0000313" key="3">
    <source>
        <dbReference type="RefSeq" id="XP_035829306.1"/>
    </source>
</evidence>